<organism evidence="4 5">
    <name type="scientific">Pseudomonas neustonica</name>
    <dbReference type="NCBI Taxonomy" id="2487346"/>
    <lineage>
        <taxon>Bacteria</taxon>
        <taxon>Pseudomonadati</taxon>
        <taxon>Pseudomonadota</taxon>
        <taxon>Gammaproteobacteria</taxon>
        <taxon>Pseudomonadales</taxon>
        <taxon>Pseudomonadaceae</taxon>
        <taxon>Pseudomonas</taxon>
    </lineage>
</organism>
<evidence type="ECO:0000256" key="3">
    <source>
        <dbReference type="SAM" id="Phobius"/>
    </source>
</evidence>
<dbReference type="PANTHER" id="PTHR30469">
    <property type="entry name" value="MULTIDRUG RESISTANCE PROTEIN MDTA"/>
    <property type="match status" value="1"/>
</dbReference>
<dbReference type="SUPFAM" id="SSF111369">
    <property type="entry name" value="HlyD-like secretion proteins"/>
    <property type="match status" value="1"/>
</dbReference>
<evidence type="ECO:0000256" key="1">
    <source>
        <dbReference type="ARBA" id="ARBA00009477"/>
    </source>
</evidence>
<protein>
    <submittedName>
        <fullName evidence="4">Efflux RND transporter periplasmic adaptor subunit</fullName>
    </submittedName>
</protein>
<dbReference type="PANTHER" id="PTHR30469:SF12">
    <property type="entry name" value="MULTIDRUG RESISTANCE PROTEIN MDTA"/>
    <property type="match status" value="1"/>
</dbReference>
<dbReference type="Proteomes" id="UP000275199">
    <property type="component" value="Unassembled WGS sequence"/>
</dbReference>
<dbReference type="RefSeq" id="WP_123888577.1">
    <property type="nucleotide sequence ID" value="NZ_RKKU01000004.1"/>
</dbReference>
<keyword evidence="2" id="KW-0175">Coiled coil</keyword>
<comment type="similarity">
    <text evidence="1">Belongs to the membrane fusion protein (MFP) (TC 8.A.1) family.</text>
</comment>
<feature type="coiled-coil region" evidence="2">
    <location>
        <begin position="165"/>
        <end position="192"/>
    </location>
</feature>
<dbReference type="Gene3D" id="2.40.30.170">
    <property type="match status" value="1"/>
</dbReference>
<dbReference type="EMBL" id="RKKU01000004">
    <property type="protein sequence ID" value="ROZ86622.1"/>
    <property type="molecule type" value="Genomic_DNA"/>
</dbReference>
<keyword evidence="3" id="KW-0812">Transmembrane</keyword>
<name>A0ABX9XMT3_9PSED</name>
<dbReference type="InterPro" id="IPR006143">
    <property type="entry name" value="RND_pump_MFP"/>
</dbReference>
<accession>A0ABX9XMT3</accession>
<keyword evidence="3" id="KW-0472">Membrane</keyword>
<comment type="caution">
    <text evidence="4">The sequence shown here is derived from an EMBL/GenBank/DDBJ whole genome shotgun (WGS) entry which is preliminary data.</text>
</comment>
<dbReference type="Gene3D" id="2.40.50.100">
    <property type="match status" value="1"/>
</dbReference>
<evidence type="ECO:0000256" key="2">
    <source>
        <dbReference type="SAM" id="Coils"/>
    </source>
</evidence>
<feature type="coiled-coil region" evidence="2">
    <location>
        <begin position="110"/>
        <end position="137"/>
    </location>
</feature>
<dbReference type="NCBIfam" id="TIGR01730">
    <property type="entry name" value="RND_mfp"/>
    <property type="match status" value="1"/>
</dbReference>
<proteinExistence type="inferred from homology"/>
<keyword evidence="5" id="KW-1185">Reference proteome</keyword>
<sequence length="390" mass="42467">MIRRSKATLIFVGAVLTIGAVLIYNHWRSSAFEASKQVPMASEPAVRPSVNVLRVEPGRYQAQMTGYGATKPRFELTLSTQVTGQVKQVASDFEAGNRVKAGTVLLELENSEYRAALASAEESLAKAKLALLQEQREGVQAQAEWRASGLDGEPASELVLRQPQLAAARATLKNAEASVTQARRDLEQTRVKAPFDALITSRSAAPGSYLQTGGEVGSLLSTDRLEVAIALSAQDWASLPALEQMREAQWQVSLHNVENNQHWQATVVRAEQSLDETTRQRALIVAVQNPLEQVPELLPGTFVEARIPGREIDNLWKLPSSALSQRGNIWYVSEENALVSLAVQPLFADAEAIYIAAPAAMLNAAQQILVHPLSSYLDGMQVNPVEVSNE</sequence>
<evidence type="ECO:0000313" key="5">
    <source>
        <dbReference type="Proteomes" id="UP000275199"/>
    </source>
</evidence>
<reference evidence="4 5" key="1">
    <citation type="submission" date="2018-11" db="EMBL/GenBank/DDBJ databases">
        <authorList>
            <person name="Jang G.I."/>
            <person name="Hwang C.Y."/>
        </authorList>
    </citation>
    <scope>NUCLEOTIDE SEQUENCE [LARGE SCALE GENOMIC DNA]</scope>
    <source>
        <strain evidence="4 5">SSM26</strain>
    </source>
</reference>
<dbReference type="Gene3D" id="1.10.287.470">
    <property type="entry name" value="Helix hairpin bin"/>
    <property type="match status" value="1"/>
</dbReference>
<gene>
    <name evidence="4" type="ORF">EF096_05265</name>
</gene>
<keyword evidence="3" id="KW-1133">Transmembrane helix</keyword>
<evidence type="ECO:0000313" key="4">
    <source>
        <dbReference type="EMBL" id="ROZ86622.1"/>
    </source>
</evidence>
<feature type="transmembrane region" description="Helical" evidence="3">
    <location>
        <begin position="7"/>
        <end position="27"/>
    </location>
</feature>